<evidence type="ECO:0000313" key="5">
    <source>
        <dbReference type="Proteomes" id="UP001152795"/>
    </source>
</evidence>
<name>A0A6S7HPA4_PARCT</name>
<dbReference type="GO" id="GO:0034472">
    <property type="term" value="P:snRNA 3'-end processing"/>
    <property type="evidence" value="ECO:0007669"/>
    <property type="project" value="TreeGrafter"/>
</dbReference>
<dbReference type="Proteomes" id="UP001152795">
    <property type="component" value="Unassembled WGS sequence"/>
</dbReference>
<dbReference type="AlphaFoldDB" id="A0A6S7HPA4"/>
<dbReference type="InterPro" id="IPR029321">
    <property type="entry name" value="INTS2"/>
</dbReference>
<comment type="caution">
    <text evidence="4">The sequence shown here is derived from an EMBL/GenBank/DDBJ whole genome shotgun (WGS) entry which is preliminary data.</text>
</comment>
<protein>
    <submittedName>
        <fullName evidence="4">Integrator complex subunit 2 isoform X2</fullName>
    </submittedName>
</protein>
<keyword evidence="3" id="KW-0539">Nucleus</keyword>
<comment type="similarity">
    <text evidence="2">Belongs to the Integrator subunit 2 family.</text>
</comment>
<accession>A0A6S7HPA4</accession>
<dbReference type="PANTHER" id="PTHR28608:SF1">
    <property type="entry name" value="INTEGRATOR COMPLEX SUBUNIT 2"/>
    <property type="match status" value="1"/>
</dbReference>
<gene>
    <name evidence="4" type="ORF">PACLA_8A002718</name>
</gene>
<comment type="subcellular location">
    <subcellularLocation>
        <location evidence="1">Nucleus</location>
    </subcellularLocation>
</comment>
<proteinExistence type="inferred from homology"/>
<reference evidence="4" key="1">
    <citation type="submission" date="2020-04" db="EMBL/GenBank/DDBJ databases">
        <authorList>
            <person name="Alioto T."/>
            <person name="Alioto T."/>
            <person name="Gomez Garrido J."/>
        </authorList>
    </citation>
    <scope>NUCLEOTIDE SEQUENCE</scope>
    <source>
        <strain evidence="4">A484AB</strain>
    </source>
</reference>
<evidence type="ECO:0000256" key="1">
    <source>
        <dbReference type="ARBA" id="ARBA00004123"/>
    </source>
</evidence>
<evidence type="ECO:0000256" key="3">
    <source>
        <dbReference type="ARBA" id="ARBA00023242"/>
    </source>
</evidence>
<dbReference type="OrthoDB" id="70899at2759"/>
<dbReference type="GO" id="GO:0032039">
    <property type="term" value="C:integrator complex"/>
    <property type="evidence" value="ECO:0007669"/>
    <property type="project" value="InterPro"/>
</dbReference>
<dbReference type="PRINTS" id="PR02105">
    <property type="entry name" value="INTSUBUNIT2"/>
</dbReference>
<sequence length="1223" mass="138397">MARFYPSERCFHFARNACISRLQELSDHDLRALLPSLVRMSQCPSLDESQHWQEARKEIQKILCGLEVVNSIVGLLSVDFGCLRQDCLKEKQMQRKLEDSSSSSHSALVEAGREGLALDFERSEPSRRLRLVLRELLRVMNKSSENKEFTSLESCELFECEVYMEDVCDVMCIVQAELPELFPLTEVSKALLRVPNGPWFICRLLVNFPDYFEQVCSTLLMNQDTKSNNPFPSYVQTEALHHLCKMNPDYSMTIRSEAIQRCCLPELTVKLTLDCRLGSNERRDLVEFLSGLLLGSDIHVRKWFAHFIKSGQKHHSTVSDTALKQLREELLCEVVVLTPPGHRQRIRNEWQKGREGQSGISEGKRRITVDEQDKETLEIIEAMDMSTDFEIVKQESPTGPSQDVPMSTNEHVTTLLEQDVIYATAMLRLYCALKGIAGMKLSSEESDELICLITSQAPPTAAGARFVTVGLCTMLACSGIVNTSEQEQEMIKWIKWLSKEESHYESSTGLHISFGESLLLTAIHFHSNNLEAITDLVSSTLGMRVRPGPLTRIKTIFTQDLFPEKAITEHAVRVAVTNQLSASDSGFLPVHCVYHLLKNRTFTKHSVQVKDWLYKQILCSFKPLHPLLVNLIDVFVTSVVMPLPNKHRRLAANVTVQGFSEADILTVFQQSNSPSNLTAQLLLLYYLLSYKDCCLSNMKSLVTNNHQPQGYSHSLYSQIPIKYLLQQARKSQEHYRDLYPPLLRLLVTYYPQLCLVEDWLCEEDGAEIQSQETKHSSTTNLTTAVVTQVLSNIHNNPTLAMLALLKLSKLDPRLLIPYVEAVVEGLRVALDPSVCRRVQILLKEMWMKLNTMIPRKLWLLTVNTLCERTTGSSPYTDDELIKDPLTVLRCDRKILRCAPIFTVITRVLMGYLAASRAMLNQHILANSNPVRNTSSTSCTNTEQEREELKSALLAAQDSAVVQILLEVCLQTPEEKQKQGGSMAKCELREIQCLVCSTLHQMFITDPKLAKLVHFQGYDPVLLPITVNGIPSMHICLNFITELLNQPELEKQLFAVQLSSYLCVQFPLPKALDVAKYVISRMTSLCEALPGDRCASFFIPACECLLRFCRAFPPLSMDTSSLLLLIGQLTASRAVGSCDDELELSQYYNMLQDVHKKAKTGREIVEDHGFEEQDILVKSEQLLCEVESDIVPGSKHVVLYNVVRKTFKELVRLCVLEKYGLAKS</sequence>
<dbReference type="EMBL" id="CACRXK020005354">
    <property type="protein sequence ID" value="CAB4005917.1"/>
    <property type="molecule type" value="Genomic_DNA"/>
</dbReference>
<evidence type="ECO:0000256" key="2">
    <source>
        <dbReference type="ARBA" id="ARBA00006705"/>
    </source>
</evidence>
<keyword evidence="5" id="KW-1185">Reference proteome</keyword>
<dbReference type="InterPro" id="IPR026236">
    <property type="entry name" value="Int2_metazoa"/>
</dbReference>
<dbReference type="PANTHER" id="PTHR28608">
    <property type="entry name" value="INTEGRATOR COMPLEX SUBUNIT 2"/>
    <property type="match status" value="1"/>
</dbReference>
<organism evidence="4 5">
    <name type="scientific">Paramuricea clavata</name>
    <name type="common">Red gorgonian</name>
    <name type="synonym">Violescent sea-whip</name>
    <dbReference type="NCBI Taxonomy" id="317549"/>
    <lineage>
        <taxon>Eukaryota</taxon>
        <taxon>Metazoa</taxon>
        <taxon>Cnidaria</taxon>
        <taxon>Anthozoa</taxon>
        <taxon>Octocorallia</taxon>
        <taxon>Malacalcyonacea</taxon>
        <taxon>Plexauridae</taxon>
        <taxon>Paramuricea</taxon>
    </lineage>
</organism>
<dbReference type="Pfam" id="PF14750">
    <property type="entry name" value="INTS2"/>
    <property type="match status" value="1"/>
</dbReference>
<evidence type="ECO:0000313" key="4">
    <source>
        <dbReference type="EMBL" id="CAB4005917.1"/>
    </source>
</evidence>